<dbReference type="GO" id="GO:0005886">
    <property type="term" value="C:plasma membrane"/>
    <property type="evidence" value="ECO:0007669"/>
    <property type="project" value="TreeGrafter"/>
</dbReference>
<dbReference type="PROSITE" id="PS51371">
    <property type="entry name" value="CBS"/>
    <property type="match status" value="2"/>
</dbReference>
<dbReference type="InterPro" id="IPR016169">
    <property type="entry name" value="FAD-bd_PCMH_sub2"/>
</dbReference>
<organism evidence="4">
    <name type="scientific">hydrothermal vent metagenome</name>
    <dbReference type="NCBI Taxonomy" id="652676"/>
    <lineage>
        <taxon>unclassified sequences</taxon>
        <taxon>metagenomes</taxon>
        <taxon>ecological metagenomes</taxon>
    </lineage>
</organism>
<feature type="domain" description="CBS" evidence="3">
    <location>
        <begin position="117"/>
        <end position="177"/>
    </location>
</feature>
<dbReference type="InterPro" id="IPR000644">
    <property type="entry name" value="CBS_dom"/>
</dbReference>
<reference evidence="4" key="1">
    <citation type="submission" date="2018-06" db="EMBL/GenBank/DDBJ databases">
        <authorList>
            <person name="Zhirakovskaya E."/>
        </authorList>
    </citation>
    <scope>NUCLEOTIDE SEQUENCE</scope>
</reference>
<dbReference type="CDD" id="cd04590">
    <property type="entry name" value="CBS_pair_CorC_HlyC_assoc"/>
    <property type="match status" value="1"/>
</dbReference>
<dbReference type="InterPro" id="IPR036318">
    <property type="entry name" value="FAD-bd_PCMH-like_sf"/>
</dbReference>
<dbReference type="PANTHER" id="PTHR22777">
    <property type="entry name" value="HEMOLYSIN-RELATED"/>
    <property type="match status" value="1"/>
</dbReference>
<feature type="domain" description="CBS" evidence="3">
    <location>
        <begin position="51"/>
        <end position="110"/>
    </location>
</feature>
<evidence type="ECO:0000256" key="1">
    <source>
        <dbReference type="ARBA" id="ARBA00022737"/>
    </source>
</evidence>
<evidence type="ECO:0000313" key="4">
    <source>
        <dbReference type="EMBL" id="VAW01064.1"/>
    </source>
</evidence>
<name>A0A3B0SX66_9ZZZZ</name>
<dbReference type="InterPro" id="IPR044751">
    <property type="entry name" value="Ion_transp-like_CBS"/>
</dbReference>
<keyword evidence="2" id="KW-0129">CBS domain</keyword>
<dbReference type="InterPro" id="IPR046342">
    <property type="entry name" value="CBS_dom_sf"/>
</dbReference>
<dbReference type="PANTHER" id="PTHR22777:SF27">
    <property type="entry name" value="MAGNESIUM AND COBALT EFFLUX PROTEIN CORC"/>
    <property type="match status" value="1"/>
</dbReference>
<keyword evidence="1" id="KW-0677">Repeat</keyword>
<dbReference type="SMART" id="SM01091">
    <property type="entry name" value="CorC_HlyC"/>
    <property type="match status" value="1"/>
</dbReference>
<dbReference type="Pfam" id="PF03471">
    <property type="entry name" value="CorC_HlyC"/>
    <property type="match status" value="1"/>
</dbReference>
<dbReference type="Gene3D" id="3.30.465.10">
    <property type="match status" value="1"/>
</dbReference>
<dbReference type="Pfam" id="PF00571">
    <property type="entry name" value="CBS"/>
    <property type="match status" value="2"/>
</dbReference>
<accession>A0A3B0SX66</accession>
<evidence type="ECO:0000259" key="3">
    <source>
        <dbReference type="PROSITE" id="PS51371"/>
    </source>
</evidence>
<evidence type="ECO:0000256" key="2">
    <source>
        <dbReference type="ARBA" id="ARBA00023122"/>
    </source>
</evidence>
<dbReference type="Gene3D" id="3.10.580.10">
    <property type="entry name" value="CBS-domain"/>
    <property type="match status" value="1"/>
</dbReference>
<dbReference type="SUPFAM" id="SSF56176">
    <property type="entry name" value="FAD-binding/transporter-associated domain-like"/>
    <property type="match status" value="1"/>
</dbReference>
<dbReference type="InterPro" id="IPR005170">
    <property type="entry name" value="Transptr-assoc_dom"/>
</dbReference>
<dbReference type="SUPFAM" id="SSF54631">
    <property type="entry name" value="CBS-domain pair"/>
    <property type="match status" value="1"/>
</dbReference>
<sequence length="273" mass="30372">MQMPPSSTPSFWQTIRHWFKRESSGIALDEAAQELVDNALAFDRLRIEDIMVPLADIKAVEVNSRMDKLGAAFIKAGHSRLPVYRGNLDDPVGMVHIKDLLPVLLSDKKTTEKLANITRDVLFVPPSMNADDLLVRMQKTRVHMALVVDEYGGTDGLVTLEDLIEQIVGNIEDEHDTDTLDLRQTGPACWEASARLSIAALETATGAQFRAAEDEDDVETLGGLIFTLLGRIPVVGEVLQHQAGFEFEIKRADPRRIITLLIRKMDDERGSDT</sequence>
<dbReference type="AlphaFoldDB" id="A0A3B0SX66"/>
<gene>
    <name evidence="4" type="ORF">MNBD_ALPHA06-2228</name>
</gene>
<proteinExistence type="predicted"/>
<dbReference type="GO" id="GO:0050660">
    <property type="term" value="F:flavin adenine dinucleotide binding"/>
    <property type="evidence" value="ECO:0007669"/>
    <property type="project" value="InterPro"/>
</dbReference>
<dbReference type="FunFam" id="3.10.580.10:FF:000002">
    <property type="entry name" value="Magnesium/cobalt efflux protein CorC"/>
    <property type="match status" value="1"/>
</dbReference>
<protein>
    <submittedName>
        <fullName evidence="4">Magnesium and cobalt efflux protein CorC</fullName>
    </submittedName>
</protein>
<dbReference type="EMBL" id="UOEE01000310">
    <property type="protein sequence ID" value="VAW01064.1"/>
    <property type="molecule type" value="Genomic_DNA"/>
</dbReference>